<dbReference type="InterPro" id="IPR029069">
    <property type="entry name" value="HotDog_dom_sf"/>
</dbReference>
<dbReference type="Gene3D" id="3.10.129.10">
    <property type="entry name" value="Hotdog Thioesterase"/>
    <property type="match status" value="1"/>
</dbReference>
<dbReference type="EMBL" id="QRDP01000004">
    <property type="protein sequence ID" value="RED16344.1"/>
    <property type="molecule type" value="Genomic_DNA"/>
</dbReference>
<dbReference type="SUPFAM" id="SSF54637">
    <property type="entry name" value="Thioesterase/thiol ester dehydrase-isomerase"/>
    <property type="match status" value="1"/>
</dbReference>
<dbReference type="AlphaFoldDB" id="A0A3D9FEU8"/>
<feature type="domain" description="MaoC-like" evidence="1">
    <location>
        <begin position="30"/>
        <end position="127"/>
    </location>
</feature>
<dbReference type="Proteomes" id="UP000256310">
    <property type="component" value="Unassembled WGS sequence"/>
</dbReference>
<protein>
    <submittedName>
        <fullName evidence="2">Acyl dehydratase</fullName>
    </submittedName>
</protein>
<comment type="caution">
    <text evidence="2">The sequence shown here is derived from an EMBL/GenBank/DDBJ whole genome shotgun (WGS) entry which is preliminary data.</text>
</comment>
<dbReference type="PANTHER" id="PTHR42993">
    <property type="entry name" value="MAOC-LIKE DEHYDRATASE DOMAIN-CONTAINING PROTEIN"/>
    <property type="match status" value="1"/>
</dbReference>
<reference evidence="2 3" key="1">
    <citation type="submission" date="2018-07" db="EMBL/GenBank/DDBJ databases">
        <title>Genomic Encyclopedia of Type Strains, Phase IV (KMG-IV): sequencing the most valuable type-strain genomes for metagenomic binning, comparative biology and taxonomic classification.</title>
        <authorList>
            <person name="Goeker M."/>
        </authorList>
    </citation>
    <scope>NUCLEOTIDE SEQUENCE [LARGE SCALE GENOMIC DNA]</scope>
    <source>
        <strain evidence="2 3">DSM 26725</strain>
    </source>
</reference>
<gene>
    <name evidence="2" type="ORF">DFR46_1366</name>
</gene>
<accession>A0A3D9FEU8</accession>
<evidence type="ECO:0000313" key="3">
    <source>
        <dbReference type="Proteomes" id="UP000256310"/>
    </source>
</evidence>
<organism evidence="2 3">
    <name type="scientific">Parasphingopyxis lamellibrachiae</name>
    <dbReference type="NCBI Taxonomy" id="680125"/>
    <lineage>
        <taxon>Bacteria</taxon>
        <taxon>Pseudomonadati</taxon>
        <taxon>Pseudomonadota</taxon>
        <taxon>Alphaproteobacteria</taxon>
        <taxon>Sphingomonadales</taxon>
        <taxon>Sphingomonadaceae</taxon>
        <taxon>Parasphingopyxis</taxon>
    </lineage>
</organism>
<sequence>MTDKMDEIRYDDIAALTARKSEEFGPWSAPLDVPQEMITAFAEMTGDRQWIHVDPERAAQSAFGSTIAHGFLILGLSTIIKNNADYAIVGHGNALNYGLERVRFVAPVPAGAAIYGHTRIVNVAEEKGGTMLTVGVAIHVVGAEKPSVCFDWKLLYRG</sequence>
<dbReference type="InterPro" id="IPR002539">
    <property type="entry name" value="MaoC-like_dom"/>
</dbReference>
<dbReference type="Pfam" id="PF01575">
    <property type="entry name" value="MaoC_dehydratas"/>
    <property type="match status" value="1"/>
</dbReference>
<name>A0A3D9FEU8_9SPHN</name>
<keyword evidence="3" id="KW-1185">Reference proteome</keyword>
<proteinExistence type="predicted"/>
<evidence type="ECO:0000313" key="2">
    <source>
        <dbReference type="EMBL" id="RED16344.1"/>
    </source>
</evidence>
<evidence type="ECO:0000259" key="1">
    <source>
        <dbReference type="Pfam" id="PF01575"/>
    </source>
</evidence>
<dbReference type="PANTHER" id="PTHR42993:SF1">
    <property type="entry name" value="MAOC-LIKE DEHYDRATASE DOMAIN-CONTAINING PROTEIN"/>
    <property type="match status" value="1"/>
</dbReference>